<sequence>MISYQGQVVAITGAGNGIGLATARLMAAHGASLLLTDIDAGRLAPLAAELDPSGGRVLARALDVASSAACEAALGEAAAHFGGLDHVVHCAGVYPEKLAHETSDADWQGLMRVNLDGAFYVCRAARPHLREAGSIVLLSSLAAHRGSYAHAAYAASKGAVLSLARSLALEFAPRVRVNAVSPGIIATAMTRGLIDQKGGQLLDSTPLRRYGTAEEVAGAIAFLCSPLAGFVTGEVLQVNGGIYMG</sequence>
<evidence type="ECO:0000256" key="1">
    <source>
        <dbReference type="ARBA" id="ARBA00006484"/>
    </source>
</evidence>
<comment type="caution">
    <text evidence="4">The sequence shown here is derived from an EMBL/GenBank/DDBJ whole genome shotgun (WGS) entry which is preliminary data.</text>
</comment>
<keyword evidence="5" id="KW-1185">Reference proteome</keyword>
<dbReference type="EMBL" id="NEVT01000002">
    <property type="protein sequence ID" value="OZI82667.1"/>
    <property type="molecule type" value="Genomic_DNA"/>
</dbReference>
<dbReference type="PROSITE" id="PS00061">
    <property type="entry name" value="ADH_SHORT"/>
    <property type="match status" value="1"/>
</dbReference>
<dbReference type="RefSeq" id="WP_028355321.1">
    <property type="nucleotide sequence ID" value="NZ_NEVT01000002.1"/>
</dbReference>
<evidence type="ECO:0000256" key="2">
    <source>
        <dbReference type="ARBA" id="ARBA00023002"/>
    </source>
</evidence>
<evidence type="ECO:0000313" key="4">
    <source>
        <dbReference type="EMBL" id="OZI82667.1"/>
    </source>
</evidence>
<dbReference type="InterPro" id="IPR057326">
    <property type="entry name" value="KR_dom"/>
</dbReference>
<dbReference type="SMART" id="SM00822">
    <property type="entry name" value="PKS_KR"/>
    <property type="match status" value="1"/>
</dbReference>
<evidence type="ECO:0000259" key="3">
    <source>
        <dbReference type="SMART" id="SM00822"/>
    </source>
</evidence>
<dbReference type="Gene3D" id="3.40.50.720">
    <property type="entry name" value="NAD(P)-binding Rossmann-like Domain"/>
    <property type="match status" value="1"/>
</dbReference>
<reference evidence="5" key="1">
    <citation type="submission" date="2017-05" db="EMBL/GenBank/DDBJ databases">
        <title>Complete and WGS of Bordetella genogroups.</title>
        <authorList>
            <person name="Spilker T."/>
            <person name="Lipuma J."/>
        </authorList>
    </citation>
    <scope>NUCLEOTIDE SEQUENCE [LARGE SCALE GENOMIC DNA]</scope>
    <source>
        <strain evidence="5">AU8256</strain>
    </source>
</reference>
<dbReference type="Proteomes" id="UP000215633">
    <property type="component" value="Unassembled WGS sequence"/>
</dbReference>
<name>A0A261W9B4_9BORD</name>
<protein>
    <submittedName>
        <fullName evidence="4">3-oxoacyl-ACP reductase</fullName>
    </submittedName>
</protein>
<dbReference type="InterPro" id="IPR036291">
    <property type="entry name" value="NAD(P)-bd_dom_sf"/>
</dbReference>
<comment type="similarity">
    <text evidence="1">Belongs to the short-chain dehydrogenases/reductases (SDR) family.</text>
</comment>
<gene>
    <name evidence="4" type="ORF">CAL24_02025</name>
</gene>
<dbReference type="FunFam" id="3.40.50.720:FF:000084">
    <property type="entry name" value="Short-chain dehydrogenase reductase"/>
    <property type="match status" value="1"/>
</dbReference>
<keyword evidence="2" id="KW-0560">Oxidoreductase</keyword>
<dbReference type="PRINTS" id="PR00080">
    <property type="entry name" value="SDRFAMILY"/>
</dbReference>
<dbReference type="InterPro" id="IPR051122">
    <property type="entry name" value="SDR_DHRS6-like"/>
</dbReference>
<accession>A0A261W9B4</accession>
<dbReference type="PRINTS" id="PR00081">
    <property type="entry name" value="GDHRDH"/>
</dbReference>
<proteinExistence type="inferred from homology"/>
<dbReference type="PANTHER" id="PTHR43477">
    <property type="entry name" value="DIHYDROANTICAPSIN 7-DEHYDROGENASE"/>
    <property type="match status" value="1"/>
</dbReference>
<dbReference type="InterPro" id="IPR002347">
    <property type="entry name" value="SDR_fam"/>
</dbReference>
<dbReference type="AlphaFoldDB" id="A0A261W9B4"/>
<dbReference type="Pfam" id="PF13561">
    <property type="entry name" value="adh_short_C2"/>
    <property type="match status" value="1"/>
</dbReference>
<dbReference type="PANTHER" id="PTHR43477:SF1">
    <property type="entry name" value="DIHYDROANTICAPSIN 7-DEHYDROGENASE"/>
    <property type="match status" value="1"/>
</dbReference>
<dbReference type="SUPFAM" id="SSF51735">
    <property type="entry name" value="NAD(P)-binding Rossmann-fold domains"/>
    <property type="match status" value="1"/>
</dbReference>
<organism evidence="4 5">
    <name type="scientific">Bordetella genomosp. 2</name>
    <dbReference type="NCBI Taxonomy" id="1983456"/>
    <lineage>
        <taxon>Bacteria</taxon>
        <taxon>Pseudomonadati</taxon>
        <taxon>Pseudomonadota</taxon>
        <taxon>Betaproteobacteria</taxon>
        <taxon>Burkholderiales</taxon>
        <taxon>Alcaligenaceae</taxon>
        <taxon>Bordetella</taxon>
    </lineage>
</organism>
<dbReference type="InterPro" id="IPR020904">
    <property type="entry name" value="Sc_DH/Rdtase_CS"/>
</dbReference>
<dbReference type="GO" id="GO:0016491">
    <property type="term" value="F:oxidoreductase activity"/>
    <property type="evidence" value="ECO:0007669"/>
    <property type="project" value="UniProtKB-KW"/>
</dbReference>
<feature type="domain" description="Ketoreductase" evidence="3">
    <location>
        <begin position="7"/>
        <end position="183"/>
    </location>
</feature>
<evidence type="ECO:0000313" key="5">
    <source>
        <dbReference type="Proteomes" id="UP000215633"/>
    </source>
</evidence>